<feature type="region of interest" description="Disordered" evidence="1">
    <location>
        <begin position="522"/>
        <end position="564"/>
    </location>
</feature>
<feature type="region of interest" description="Disordered" evidence="1">
    <location>
        <begin position="288"/>
        <end position="319"/>
    </location>
</feature>
<dbReference type="Proteomes" id="UP001161017">
    <property type="component" value="Unassembled WGS sequence"/>
</dbReference>
<feature type="compositionally biased region" description="Basic and acidic residues" evidence="1">
    <location>
        <begin position="730"/>
        <end position="742"/>
    </location>
</feature>
<feature type="compositionally biased region" description="Polar residues" evidence="1">
    <location>
        <begin position="24"/>
        <end position="42"/>
    </location>
</feature>
<feature type="region of interest" description="Disordered" evidence="1">
    <location>
        <begin position="167"/>
        <end position="223"/>
    </location>
</feature>
<feature type="region of interest" description="Disordered" evidence="1">
    <location>
        <begin position="776"/>
        <end position="806"/>
    </location>
</feature>
<gene>
    <name evidence="2" type="ORF">OHK93_003106</name>
</gene>
<comment type="caution">
    <text evidence="2">The sequence shown here is derived from an EMBL/GenBank/DDBJ whole genome shotgun (WGS) entry which is preliminary data.</text>
</comment>
<dbReference type="AlphaFoldDB" id="A0AA43TZH9"/>
<feature type="compositionally biased region" description="Basic and acidic residues" evidence="1">
    <location>
        <begin position="99"/>
        <end position="115"/>
    </location>
</feature>
<feature type="compositionally biased region" description="Polar residues" evidence="1">
    <location>
        <begin position="712"/>
        <end position="722"/>
    </location>
</feature>
<feature type="region of interest" description="Disordered" evidence="1">
    <location>
        <begin position="1"/>
        <end position="42"/>
    </location>
</feature>
<feature type="region of interest" description="Disordered" evidence="1">
    <location>
        <begin position="384"/>
        <end position="403"/>
    </location>
</feature>
<organism evidence="2 3">
    <name type="scientific">Ramalina farinacea</name>
    <dbReference type="NCBI Taxonomy" id="258253"/>
    <lineage>
        <taxon>Eukaryota</taxon>
        <taxon>Fungi</taxon>
        <taxon>Dikarya</taxon>
        <taxon>Ascomycota</taxon>
        <taxon>Pezizomycotina</taxon>
        <taxon>Lecanoromycetes</taxon>
        <taxon>OSLEUM clade</taxon>
        <taxon>Lecanoromycetidae</taxon>
        <taxon>Lecanorales</taxon>
        <taxon>Lecanorineae</taxon>
        <taxon>Ramalinaceae</taxon>
        <taxon>Ramalina</taxon>
    </lineage>
</organism>
<feature type="compositionally biased region" description="Basic and acidic residues" evidence="1">
    <location>
        <begin position="531"/>
        <end position="553"/>
    </location>
</feature>
<feature type="compositionally biased region" description="Polar residues" evidence="1">
    <location>
        <begin position="174"/>
        <end position="185"/>
    </location>
</feature>
<evidence type="ECO:0000256" key="1">
    <source>
        <dbReference type="SAM" id="MobiDB-lite"/>
    </source>
</evidence>
<feature type="region of interest" description="Disordered" evidence="1">
    <location>
        <begin position="928"/>
        <end position="974"/>
    </location>
</feature>
<feature type="region of interest" description="Disordered" evidence="1">
    <location>
        <begin position="88"/>
        <end position="130"/>
    </location>
</feature>
<proteinExistence type="predicted"/>
<feature type="compositionally biased region" description="Basic and acidic residues" evidence="1">
    <location>
        <begin position="186"/>
        <end position="204"/>
    </location>
</feature>
<keyword evidence="3" id="KW-1185">Reference proteome</keyword>
<reference evidence="2" key="1">
    <citation type="journal article" date="2023" name="Genome Biol. Evol.">
        <title>First Whole Genome Sequence and Flow Cytometry Genome Size Data for the Lichen-Forming Fungus Ramalina farinacea (Ascomycota).</title>
        <authorList>
            <person name="Llewellyn T."/>
            <person name="Mian S."/>
            <person name="Hill R."/>
            <person name="Leitch I.J."/>
            <person name="Gaya E."/>
        </authorList>
    </citation>
    <scope>NUCLEOTIDE SEQUENCE</scope>
    <source>
        <strain evidence="2">LIQ254RAFAR</strain>
    </source>
</reference>
<feature type="compositionally biased region" description="Basic and acidic residues" evidence="1">
    <location>
        <begin position="945"/>
        <end position="954"/>
    </location>
</feature>
<feature type="compositionally biased region" description="Basic and acidic residues" evidence="1">
    <location>
        <begin position="963"/>
        <end position="974"/>
    </location>
</feature>
<sequence length="974" mass="107030">MSYTSLAQAEDATSESDYSEIRAYSSQHEPLPTSSSPNFDMQSIASDTSARLRTVSRDGSGPMQCPTPDLQSLQGAYLNNIERLEQSAERLSSGSDIGVEIKRMRDEQKRSDSRRSSILHSPAAERTGSPILHRQLSYGYGSHASNSILGTNTVARSGGFSPTAYFASPRGSVRSGSWSHQSSIRGRSEPRLTHVAEPEQEGKPLDSPMSTRFTQPIPAPEPIDSVLRVRNSGSYNLDDVVIPHSESPEPDTSNPTQDLDDAGQEPRPSTDTARQANGLFSDFDGVHTLAPTVETPPQDEPSRRASSGDLLGGRRKSMLDPMPEEGMVYYPAPVPMMLNLPKRLSKMPVPVQRDKRRSEMPGNLTADARKSAVWLPEPQEISEEHQNIHEGDRPPLATEKHRSTAKLPPQLRASMFFDYPAASQEVEVKGESAVATLDSILDASAFAPVSAFTDHPIVGQAGANIYARAPITPKRTQPLNARSRNSTASLLTKRNSKADMLEDGGTKRNSLMSIGNYFGRRKSSGHQLENPVHDHNHASDTLDEAKTPLRDSNEAPFEERDEFIANQEDIEEAPEEEDLDRPNAEEQPTTLLAELQMRKAQQKQRNRQAATAFPDGMHSTLLQLDAVAQVEKQTRQKKHTKLAWEDREEVQPGQGNEDDEDVPLGMLYAGNKASDRRHDDNQPLGLIARRQYEDNEPLSFRRARLRGEEPSIRTSSFATQKPQDGLISTERIDQDADDHPGESLAERIRRIRATQIPNPQIRPVSGDFASEIMSVFGVPSPNEQPPHHPTVPPAPSSTRDPTKTPDHLAEETLGQRRRRLQAEAAASRNLSQGSNSTHNTPQKPNTSIATMHIRPAGLPQSHSMADILSAHPLSPATANMGIRSISNGNELKFAPAPRTRNTSWAMQVSQQQQQQAGTANDAAVRMNSGSGAGGIALPHPMVAGRQRERSDGEGKNAFGGKSDMIDRWRQSVMY</sequence>
<feature type="compositionally biased region" description="Basic and acidic residues" evidence="1">
    <location>
        <begin position="384"/>
        <end position="402"/>
    </location>
</feature>
<protein>
    <submittedName>
        <fullName evidence="2">Uncharacterized protein</fullName>
    </submittedName>
</protein>
<feature type="region of interest" description="Disordered" evidence="1">
    <location>
        <begin position="238"/>
        <end position="276"/>
    </location>
</feature>
<feature type="region of interest" description="Disordered" evidence="1">
    <location>
        <begin position="818"/>
        <end position="847"/>
    </location>
</feature>
<feature type="compositionally biased region" description="Polar residues" evidence="1">
    <location>
        <begin position="829"/>
        <end position="847"/>
    </location>
</feature>
<feature type="region of interest" description="Disordered" evidence="1">
    <location>
        <begin position="638"/>
        <end position="742"/>
    </location>
</feature>
<accession>A0AA43TZH9</accession>
<evidence type="ECO:0000313" key="2">
    <source>
        <dbReference type="EMBL" id="MDI1491895.1"/>
    </source>
</evidence>
<name>A0AA43TZH9_9LECA</name>
<dbReference type="EMBL" id="JAPUFD010000016">
    <property type="protein sequence ID" value="MDI1491895.1"/>
    <property type="molecule type" value="Genomic_DNA"/>
</dbReference>
<evidence type="ECO:0000313" key="3">
    <source>
        <dbReference type="Proteomes" id="UP001161017"/>
    </source>
</evidence>
<feature type="compositionally biased region" description="Pro residues" evidence="1">
    <location>
        <begin position="782"/>
        <end position="795"/>
    </location>
</feature>